<dbReference type="InterPro" id="IPR013708">
    <property type="entry name" value="Shikimate_DH-bd_N"/>
</dbReference>
<sequence length="56" mass="6240">MVYKFGLIGHPIEHSLSPWIHSEFLKLAGLDGEYILYEGESASSSKCNKAVKRTSN</sequence>
<dbReference type="GO" id="GO:0004764">
    <property type="term" value="F:shikimate 3-dehydrogenase (NADP+) activity"/>
    <property type="evidence" value="ECO:0007669"/>
    <property type="project" value="InterPro"/>
</dbReference>
<accession>W4VLJ9</accession>
<dbReference type="InterPro" id="IPR046346">
    <property type="entry name" value="Aminoacid_DH-like_N_sf"/>
</dbReference>
<dbReference type="AlphaFoldDB" id="W4VLJ9"/>
<proteinExistence type="predicted"/>
<feature type="domain" description="Shikimate dehydrogenase substrate binding N-terminal" evidence="1">
    <location>
        <begin position="7"/>
        <end position="50"/>
    </location>
</feature>
<protein>
    <recommendedName>
        <fullName evidence="1">Shikimate dehydrogenase substrate binding N-terminal domain-containing protein</fullName>
    </recommendedName>
</protein>
<evidence type="ECO:0000313" key="2">
    <source>
        <dbReference type="EMBL" id="GAE94082.1"/>
    </source>
</evidence>
<evidence type="ECO:0000259" key="1">
    <source>
        <dbReference type="Pfam" id="PF08501"/>
    </source>
</evidence>
<dbReference type="Pfam" id="PF08501">
    <property type="entry name" value="Shikimate_dh_N"/>
    <property type="match status" value="1"/>
</dbReference>
<keyword evidence="3" id="KW-1185">Reference proteome</keyword>
<name>W4VLJ9_9BACI</name>
<dbReference type="STRING" id="1298598.JCM21714_3214"/>
<dbReference type="Proteomes" id="UP000019102">
    <property type="component" value="Unassembled WGS sequence"/>
</dbReference>
<dbReference type="EMBL" id="BAVS01000019">
    <property type="protein sequence ID" value="GAE94082.1"/>
    <property type="molecule type" value="Genomic_DNA"/>
</dbReference>
<organism evidence="2 3">
    <name type="scientific">Gracilibacillus boraciitolerans JCM 21714</name>
    <dbReference type="NCBI Taxonomy" id="1298598"/>
    <lineage>
        <taxon>Bacteria</taxon>
        <taxon>Bacillati</taxon>
        <taxon>Bacillota</taxon>
        <taxon>Bacilli</taxon>
        <taxon>Bacillales</taxon>
        <taxon>Bacillaceae</taxon>
        <taxon>Gracilibacillus</taxon>
    </lineage>
</organism>
<evidence type="ECO:0000313" key="3">
    <source>
        <dbReference type="Proteomes" id="UP000019102"/>
    </source>
</evidence>
<reference evidence="2 3" key="1">
    <citation type="journal article" date="2014" name="Genome Announc.">
        <title>Draft Genome Sequence of the Boron-Tolerant and Moderately Halotolerant Bacterium Gracilibacillus boraciitolerans JCM 21714T.</title>
        <authorList>
            <person name="Ahmed I."/>
            <person name="Oshima K."/>
            <person name="Suda W."/>
            <person name="Kitamura K."/>
            <person name="Iida T."/>
            <person name="Ohmori Y."/>
            <person name="Fujiwara T."/>
            <person name="Hattori M."/>
            <person name="Ohkuma M."/>
        </authorList>
    </citation>
    <scope>NUCLEOTIDE SEQUENCE [LARGE SCALE GENOMIC DNA]</scope>
    <source>
        <strain evidence="2 3">JCM 21714</strain>
    </source>
</reference>
<gene>
    <name evidence="2" type="ORF">JCM21714_3214</name>
</gene>
<dbReference type="SUPFAM" id="SSF53223">
    <property type="entry name" value="Aminoacid dehydrogenase-like, N-terminal domain"/>
    <property type="match status" value="1"/>
</dbReference>
<dbReference type="Gene3D" id="3.40.50.10860">
    <property type="entry name" value="Leucine Dehydrogenase, chain A, domain 1"/>
    <property type="match status" value="1"/>
</dbReference>
<comment type="caution">
    <text evidence="2">The sequence shown here is derived from an EMBL/GenBank/DDBJ whole genome shotgun (WGS) entry which is preliminary data.</text>
</comment>